<feature type="compositionally biased region" description="Low complexity" evidence="1">
    <location>
        <begin position="359"/>
        <end position="369"/>
    </location>
</feature>
<feature type="domain" description="DUF6532" evidence="2">
    <location>
        <begin position="161"/>
        <end position="294"/>
    </location>
</feature>
<dbReference type="EMBL" id="WHVB01000023">
    <property type="protein sequence ID" value="KAF8471402.1"/>
    <property type="molecule type" value="Genomic_DNA"/>
</dbReference>
<evidence type="ECO:0000313" key="4">
    <source>
        <dbReference type="Proteomes" id="UP000759537"/>
    </source>
</evidence>
<feature type="compositionally biased region" description="Pro residues" evidence="1">
    <location>
        <begin position="9"/>
        <end position="21"/>
    </location>
</feature>
<dbReference type="AlphaFoldDB" id="A0A9P5JYA9"/>
<evidence type="ECO:0000256" key="1">
    <source>
        <dbReference type="SAM" id="MobiDB-lite"/>
    </source>
</evidence>
<comment type="caution">
    <text evidence="3">The sequence shown here is derived from an EMBL/GenBank/DDBJ whole genome shotgun (WGS) entry which is preliminary data.</text>
</comment>
<organism evidence="3 4">
    <name type="scientific">Russula ochroleuca</name>
    <dbReference type="NCBI Taxonomy" id="152965"/>
    <lineage>
        <taxon>Eukaryota</taxon>
        <taxon>Fungi</taxon>
        <taxon>Dikarya</taxon>
        <taxon>Basidiomycota</taxon>
        <taxon>Agaricomycotina</taxon>
        <taxon>Agaricomycetes</taxon>
        <taxon>Russulales</taxon>
        <taxon>Russulaceae</taxon>
        <taxon>Russula</taxon>
    </lineage>
</organism>
<dbReference type="Pfam" id="PF20149">
    <property type="entry name" value="DUF6532"/>
    <property type="match status" value="1"/>
</dbReference>
<dbReference type="InterPro" id="IPR045341">
    <property type="entry name" value="DUF6532"/>
</dbReference>
<name>A0A9P5JYA9_9AGAM</name>
<feature type="region of interest" description="Disordered" evidence="1">
    <location>
        <begin position="1"/>
        <end position="31"/>
    </location>
</feature>
<accession>A0A9P5JYA9</accession>
<protein>
    <recommendedName>
        <fullName evidence="2">DUF6532 domain-containing protein</fullName>
    </recommendedName>
</protein>
<feature type="compositionally biased region" description="Polar residues" evidence="1">
    <location>
        <begin position="22"/>
        <end position="31"/>
    </location>
</feature>
<keyword evidence="4" id="KW-1185">Reference proteome</keyword>
<feature type="region of interest" description="Disordered" evidence="1">
    <location>
        <begin position="340"/>
        <end position="369"/>
    </location>
</feature>
<evidence type="ECO:0000259" key="2">
    <source>
        <dbReference type="Pfam" id="PF20149"/>
    </source>
</evidence>
<dbReference type="OrthoDB" id="3268553at2759"/>
<proteinExistence type="predicted"/>
<sequence>MTFIWPAPLSDPSPYTNPPFSSPMSQATNSGPALDGTGVLMWRFLEYLSNKRPSAQERLGTKRLDEARDLAQKNEAFISHSDMKVARDKLLHASDVREGLESKSGLSKYLRAQEFKRIAKDALQFVKTVSDRTKSEMLGQRPVGLNPMLTTSDGGIDIRLCIEVKPKVTTLVEHRYHFNTSKAPESIRSNVELAKMLLRDMNFIYPEARDGGKRHRPYRHPIIQEAINLTLFRNKDDVGVVYHEHFSPMPIPIIALMLTVVQCCIEEWSDGQRKDTSWDDEKILAAYNLHVSSLFSFQAQGPDRNMDVLCQLQCDLLKGAREHAGVPAYPITEPRGFSREPLAVLREERHQTTSPDSPPSYDIPDIVTS</sequence>
<gene>
    <name evidence="3" type="ORF">DFH94DRAFT_201340</name>
</gene>
<reference evidence="3" key="2">
    <citation type="journal article" date="2020" name="Nat. Commun.">
        <title>Large-scale genome sequencing of mycorrhizal fungi provides insights into the early evolution of symbiotic traits.</title>
        <authorList>
            <person name="Miyauchi S."/>
            <person name="Kiss E."/>
            <person name="Kuo A."/>
            <person name="Drula E."/>
            <person name="Kohler A."/>
            <person name="Sanchez-Garcia M."/>
            <person name="Morin E."/>
            <person name="Andreopoulos B."/>
            <person name="Barry K.W."/>
            <person name="Bonito G."/>
            <person name="Buee M."/>
            <person name="Carver A."/>
            <person name="Chen C."/>
            <person name="Cichocki N."/>
            <person name="Clum A."/>
            <person name="Culley D."/>
            <person name="Crous P.W."/>
            <person name="Fauchery L."/>
            <person name="Girlanda M."/>
            <person name="Hayes R.D."/>
            <person name="Keri Z."/>
            <person name="LaButti K."/>
            <person name="Lipzen A."/>
            <person name="Lombard V."/>
            <person name="Magnuson J."/>
            <person name="Maillard F."/>
            <person name="Murat C."/>
            <person name="Nolan M."/>
            <person name="Ohm R.A."/>
            <person name="Pangilinan J."/>
            <person name="Pereira M.F."/>
            <person name="Perotto S."/>
            <person name="Peter M."/>
            <person name="Pfister S."/>
            <person name="Riley R."/>
            <person name="Sitrit Y."/>
            <person name="Stielow J.B."/>
            <person name="Szollosi G."/>
            <person name="Zifcakova L."/>
            <person name="Stursova M."/>
            <person name="Spatafora J.W."/>
            <person name="Tedersoo L."/>
            <person name="Vaario L.M."/>
            <person name="Yamada A."/>
            <person name="Yan M."/>
            <person name="Wang P."/>
            <person name="Xu J."/>
            <person name="Bruns T."/>
            <person name="Baldrian P."/>
            <person name="Vilgalys R."/>
            <person name="Dunand C."/>
            <person name="Henrissat B."/>
            <person name="Grigoriev I.V."/>
            <person name="Hibbett D."/>
            <person name="Nagy L.G."/>
            <person name="Martin F.M."/>
        </authorList>
    </citation>
    <scope>NUCLEOTIDE SEQUENCE</scope>
    <source>
        <strain evidence="3">Prilba</strain>
    </source>
</reference>
<reference evidence="3" key="1">
    <citation type="submission" date="2019-10" db="EMBL/GenBank/DDBJ databases">
        <authorList>
            <consortium name="DOE Joint Genome Institute"/>
            <person name="Kuo A."/>
            <person name="Miyauchi S."/>
            <person name="Kiss E."/>
            <person name="Drula E."/>
            <person name="Kohler A."/>
            <person name="Sanchez-Garcia M."/>
            <person name="Andreopoulos B."/>
            <person name="Barry K.W."/>
            <person name="Bonito G."/>
            <person name="Buee M."/>
            <person name="Carver A."/>
            <person name="Chen C."/>
            <person name="Cichocki N."/>
            <person name="Clum A."/>
            <person name="Culley D."/>
            <person name="Crous P.W."/>
            <person name="Fauchery L."/>
            <person name="Girlanda M."/>
            <person name="Hayes R."/>
            <person name="Keri Z."/>
            <person name="LaButti K."/>
            <person name="Lipzen A."/>
            <person name="Lombard V."/>
            <person name="Magnuson J."/>
            <person name="Maillard F."/>
            <person name="Morin E."/>
            <person name="Murat C."/>
            <person name="Nolan M."/>
            <person name="Ohm R."/>
            <person name="Pangilinan J."/>
            <person name="Pereira M."/>
            <person name="Perotto S."/>
            <person name="Peter M."/>
            <person name="Riley R."/>
            <person name="Sitrit Y."/>
            <person name="Stielow B."/>
            <person name="Szollosi G."/>
            <person name="Zifcakova L."/>
            <person name="Stursova M."/>
            <person name="Spatafora J.W."/>
            <person name="Tedersoo L."/>
            <person name="Vaario L.-M."/>
            <person name="Yamada A."/>
            <person name="Yan M."/>
            <person name="Wang P."/>
            <person name="Xu J."/>
            <person name="Bruns T."/>
            <person name="Baldrian P."/>
            <person name="Vilgalys R."/>
            <person name="Henrissat B."/>
            <person name="Grigoriev I.V."/>
            <person name="Hibbett D."/>
            <person name="Nagy L.G."/>
            <person name="Martin F.M."/>
        </authorList>
    </citation>
    <scope>NUCLEOTIDE SEQUENCE</scope>
    <source>
        <strain evidence="3">Prilba</strain>
    </source>
</reference>
<evidence type="ECO:0000313" key="3">
    <source>
        <dbReference type="EMBL" id="KAF8471402.1"/>
    </source>
</evidence>
<dbReference type="Proteomes" id="UP000759537">
    <property type="component" value="Unassembled WGS sequence"/>
</dbReference>